<comment type="pathway">
    <text evidence="3">Protein modification; protein glycosylation.</text>
</comment>
<evidence type="ECO:0000256" key="12">
    <source>
        <dbReference type="ARBA" id="ARBA00047353"/>
    </source>
</evidence>
<dbReference type="EMBL" id="EF676110">
    <property type="protein sequence ID" value="ABR16033.1"/>
    <property type="molecule type" value="mRNA"/>
</dbReference>
<evidence type="ECO:0000256" key="4">
    <source>
        <dbReference type="ARBA" id="ARBA00005432"/>
    </source>
</evidence>
<evidence type="ECO:0000256" key="13">
    <source>
        <dbReference type="SAM" id="Phobius"/>
    </source>
</evidence>
<comment type="cofactor">
    <cofactor evidence="1">
        <name>Mg(2+)</name>
        <dbReference type="ChEBI" id="CHEBI:18420"/>
    </cofactor>
</comment>
<evidence type="ECO:0000256" key="11">
    <source>
        <dbReference type="ARBA" id="ARBA00023136"/>
    </source>
</evidence>
<name>B8LK53_PICSI</name>
<dbReference type="SUPFAM" id="SSF64005">
    <property type="entry name" value="Undecaprenyl diphosphate synthase"/>
    <property type="match status" value="1"/>
</dbReference>
<dbReference type="OMA" id="HVCLYDN"/>
<evidence type="ECO:0000256" key="10">
    <source>
        <dbReference type="ARBA" id="ARBA00022989"/>
    </source>
</evidence>
<evidence type="ECO:0000256" key="8">
    <source>
        <dbReference type="ARBA" id="ARBA00022824"/>
    </source>
</evidence>
<dbReference type="GO" id="GO:0045547">
    <property type="term" value="F:ditrans,polycis-polyprenyl diphosphate synthase [(2E,6E)-farnesyl diphosphate specific] activity"/>
    <property type="evidence" value="ECO:0007669"/>
    <property type="project" value="UniProtKB-EC"/>
</dbReference>
<comment type="catalytic activity">
    <reaction evidence="12">
        <text>n isopentenyl diphosphate + (2E,6E)-farnesyl diphosphate = a di-trans,poly-cis-polyprenyl diphosphate + n diphosphate</text>
        <dbReference type="Rhea" id="RHEA:53008"/>
        <dbReference type="Rhea" id="RHEA-COMP:19494"/>
        <dbReference type="ChEBI" id="CHEBI:33019"/>
        <dbReference type="ChEBI" id="CHEBI:128769"/>
        <dbReference type="ChEBI" id="CHEBI:136960"/>
        <dbReference type="ChEBI" id="CHEBI:175763"/>
        <dbReference type="EC" id="2.5.1.87"/>
    </reaction>
</comment>
<keyword evidence="10 13" id="KW-1133">Transmembrane helix</keyword>
<evidence type="ECO:0000256" key="6">
    <source>
        <dbReference type="ARBA" id="ARBA00022679"/>
    </source>
</evidence>
<feature type="transmembrane region" description="Helical" evidence="13">
    <location>
        <begin position="30"/>
        <end position="56"/>
    </location>
</feature>
<keyword evidence="11 13" id="KW-0472">Membrane</keyword>
<evidence type="ECO:0000256" key="9">
    <source>
        <dbReference type="ARBA" id="ARBA00022842"/>
    </source>
</evidence>
<keyword evidence="7 13" id="KW-0812">Transmembrane</keyword>
<evidence type="ECO:0000256" key="5">
    <source>
        <dbReference type="ARBA" id="ARBA00012596"/>
    </source>
</evidence>
<dbReference type="UniPathway" id="UPA00378"/>
<keyword evidence="8" id="KW-0256">Endoplasmic reticulum</keyword>
<dbReference type="AlphaFoldDB" id="B8LK53"/>
<dbReference type="EC" id="2.5.1.87" evidence="5"/>
<dbReference type="Gene3D" id="3.40.1180.10">
    <property type="entry name" value="Decaprenyl diphosphate synthase-like"/>
    <property type="match status" value="1"/>
</dbReference>
<evidence type="ECO:0000256" key="1">
    <source>
        <dbReference type="ARBA" id="ARBA00001946"/>
    </source>
</evidence>
<dbReference type="GO" id="GO:0005789">
    <property type="term" value="C:endoplasmic reticulum membrane"/>
    <property type="evidence" value="ECO:0007669"/>
    <property type="project" value="UniProtKB-SubCell"/>
</dbReference>
<dbReference type="InterPro" id="IPR036424">
    <property type="entry name" value="UPP_synth-like_sf"/>
</dbReference>
<reference evidence="14" key="1">
    <citation type="submission" date="2007-06" db="EMBL/GenBank/DDBJ databases">
        <title>Full length cDNA sequences from Sitka Spruce (Picea sitchensis).</title>
        <authorList>
            <person name="Ralph S.G."/>
            <person name="Chun H.E."/>
            <person name="Liao N."/>
            <person name="Ali J."/>
            <person name="Reid K."/>
            <person name="Kolosova N."/>
            <person name="Cooper N."/>
            <person name="Cullis C."/>
            <person name="Jancsik S."/>
            <person name="Moore R."/>
            <person name="Mayo M."/>
            <person name="Wagner S."/>
            <person name="Holt R.A."/>
            <person name="Jones S.J.M."/>
            <person name="Marra M.A."/>
            <person name="Ritland C.E."/>
            <person name="Ritland K."/>
            <person name="Bohlmann J."/>
        </authorList>
    </citation>
    <scope>NUCLEOTIDE SEQUENCE</scope>
    <source>
        <tissue evidence="14">Green portion of the leader tissue</tissue>
    </source>
</reference>
<evidence type="ECO:0000313" key="14">
    <source>
        <dbReference type="EMBL" id="ABR16033.1"/>
    </source>
</evidence>
<sequence length="279" mass="31305">MDMSLQAKNTAYSEKLIQGTAVRTTGGREIWNILALFCWHALHLTFIVIAYVATIINKSWSLLFAKESLEKSRASQRKKPQIVGVVIESEEAETEMSKVCKLLMWLADVGVQHVSLYDMEGLLKQSKRSLEKTLGNLNTQIQLVSTWEEHEKWTSESQSTEQPIMTVELLSICDGKEGIAKAARYLCANTLQKINSEGQHIDLKLTEADINRGLEAAGCAGPEPDLLLVFGFTRCLLGFPAWRLPFTEIIYMGMLKSLTLDSLLNAVDEFSTKNQRYGK</sequence>
<protein>
    <recommendedName>
        <fullName evidence="5">ditrans,polycis-polyprenyl diphosphate synthase [(2E,6E)-farnesyldiphosphate specific]</fullName>
        <ecNumber evidence="5">2.5.1.87</ecNumber>
    </recommendedName>
</protein>
<evidence type="ECO:0000256" key="3">
    <source>
        <dbReference type="ARBA" id="ARBA00004922"/>
    </source>
</evidence>
<dbReference type="InterPro" id="IPR038887">
    <property type="entry name" value="Nus1/NgBR"/>
</dbReference>
<dbReference type="PANTHER" id="PTHR21528:SF0">
    <property type="entry name" value="DEHYDRODOLICHYL DIPHOSPHATE SYNTHASE COMPLEX SUBUNIT NUS1"/>
    <property type="match status" value="1"/>
</dbReference>
<dbReference type="GO" id="GO:1904423">
    <property type="term" value="C:dehydrodolichyl diphosphate synthase complex"/>
    <property type="evidence" value="ECO:0007669"/>
    <property type="project" value="InterPro"/>
</dbReference>
<accession>B8LK53</accession>
<keyword evidence="6" id="KW-0808">Transferase</keyword>
<dbReference type="PANTHER" id="PTHR21528">
    <property type="entry name" value="DEHYDRODOLICHYL DIPHOSPHATE SYNTHASE COMPLEX SUBUNIT NUS1"/>
    <property type="match status" value="1"/>
</dbReference>
<proteinExistence type="evidence at transcript level"/>
<evidence type="ECO:0000256" key="2">
    <source>
        <dbReference type="ARBA" id="ARBA00004586"/>
    </source>
</evidence>
<comment type="similarity">
    <text evidence="4">Belongs to the UPP synthase family.</text>
</comment>
<organism evidence="14">
    <name type="scientific">Picea sitchensis</name>
    <name type="common">Sitka spruce</name>
    <name type="synonym">Pinus sitchensis</name>
    <dbReference type="NCBI Taxonomy" id="3332"/>
    <lineage>
        <taxon>Eukaryota</taxon>
        <taxon>Viridiplantae</taxon>
        <taxon>Streptophyta</taxon>
        <taxon>Embryophyta</taxon>
        <taxon>Tracheophyta</taxon>
        <taxon>Spermatophyta</taxon>
        <taxon>Pinopsida</taxon>
        <taxon>Pinidae</taxon>
        <taxon>Conifers I</taxon>
        <taxon>Pinales</taxon>
        <taxon>Pinaceae</taxon>
        <taxon>Picea</taxon>
    </lineage>
</organism>
<keyword evidence="9" id="KW-0460">Magnesium</keyword>
<comment type="subcellular location">
    <subcellularLocation>
        <location evidence="2">Endoplasmic reticulum membrane</location>
    </subcellularLocation>
</comment>
<evidence type="ECO:0000256" key="7">
    <source>
        <dbReference type="ARBA" id="ARBA00022692"/>
    </source>
</evidence>